<dbReference type="AlphaFoldDB" id="A0A366HPF0"/>
<feature type="chain" id="PRO_5016825743" evidence="1">
    <location>
        <begin position="20"/>
        <end position="83"/>
    </location>
</feature>
<gene>
    <name evidence="2" type="ORF">DES53_105254</name>
</gene>
<keyword evidence="1" id="KW-0732">Signal</keyword>
<protein>
    <submittedName>
        <fullName evidence="2">Uncharacterized protein</fullName>
    </submittedName>
</protein>
<accession>A0A366HPF0</accession>
<feature type="signal peptide" evidence="1">
    <location>
        <begin position="1"/>
        <end position="19"/>
    </location>
</feature>
<comment type="caution">
    <text evidence="2">The sequence shown here is derived from an EMBL/GenBank/DDBJ whole genome shotgun (WGS) entry which is preliminary data.</text>
</comment>
<proteinExistence type="predicted"/>
<evidence type="ECO:0000313" key="2">
    <source>
        <dbReference type="EMBL" id="RBP43855.1"/>
    </source>
</evidence>
<dbReference type="Proteomes" id="UP000253426">
    <property type="component" value="Unassembled WGS sequence"/>
</dbReference>
<reference evidence="2 3" key="1">
    <citation type="submission" date="2018-06" db="EMBL/GenBank/DDBJ databases">
        <title>Genomic Encyclopedia of Type Strains, Phase IV (KMG-IV): sequencing the most valuable type-strain genomes for metagenomic binning, comparative biology and taxonomic classification.</title>
        <authorList>
            <person name="Goeker M."/>
        </authorList>
    </citation>
    <scope>NUCLEOTIDE SEQUENCE [LARGE SCALE GENOMIC DNA]</scope>
    <source>
        <strain evidence="2 3">DSM 25532</strain>
    </source>
</reference>
<evidence type="ECO:0000256" key="1">
    <source>
        <dbReference type="SAM" id="SignalP"/>
    </source>
</evidence>
<evidence type="ECO:0000313" key="3">
    <source>
        <dbReference type="Proteomes" id="UP000253426"/>
    </source>
</evidence>
<dbReference type="EMBL" id="QNRR01000005">
    <property type="protein sequence ID" value="RBP43855.1"/>
    <property type="molecule type" value="Genomic_DNA"/>
</dbReference>
<keyword evidence="3" id="KW-1185">Reference proteome</keyword>
<name>A0A366HPF0_9BACT</name>
<dbReference type="RefSeq" id="WP_113959317.1">
    <property type="nucleotide sequence ID" value="NZ_QNRR01000005.1"/>
</dbReference>
<sequence length="83" mass="9042">MKTKLTLLLTILAAPFAIAGPDMHTLNQRKDIADRAQAEARRVEVTTYVTENNSKANPRPVASNAEGTTNIAVYKSKKTTTGR</sequence>
<organism evidence="2 3">
    <name type="scientific">Roseimicrobium gellanilyticum</name>
    <dbReference type="NCBI Taxonomy" id="748857"/>
    <lineage>
        <taxon>Bacteria</taxon>
        <taxon>Pseudomonadati</taxon>
        <taxon>Verrucomicrobiota</taxon>
        <taxon>Verrucomicrobiia</taxon>
        <taxon>Verrucomicrobiales</taxon>
        <taxon>Verrucomicrobiaceae</taxon>
        <taxon>Roseimicrobium</taxon>
    </lineage>
</organism>